<accession>A0A5J5INI8</accession>
<keyword evidence="2" id="KW-1185">Reference proteome</keyword>
<dbReference type="PROSITE" id="PS51257">
    <property type="entry name" value="PROKAR_LIPOPROTEIN"/>
    <property type="match status" value="1"/>
</dbReference>
<name>A0A5J5INI8_9BACT</name>
<dbReference type="EMBL" id="VYQF01000001">
    <property type="protein sequence ID" value="KAA9041557.1"/>
    <property type="molecule type" value="Genomic_DNA"/>
</dbReference>
<proteinExistence type="predicted"/>
<dbReference type="Proteomes" id="UP000326903">
    <property type="component" value="Unassembled WGS sequence"/>
</dbReference>
<protein>
    <recommendedName>
        <fullName evidence="3">Lipoprotein</fullName>
    </recommendedName>
</protein>
<dbReference type="RefSeq" id="WP_150413677.1">
    <property type="nucleotide sequence ID" value="NZ_VYQF01000001.1"/>
</dbReference>
<comment type="caution">
    <text evidence="1">The sequence shown here is derived from an EMBL/GenBank/DDBJ whole genome shotgun (WGS) entry which is preliminary data.</text>
</comment>
<organism evidence="1 2">
    <name type="scientific">Ginsengibacter hankyongi</name>
    <dbReference type="NCBI Taxonomy" id="2607284"/>
    <lineage>
        <taxon>Bacteria</taxon>
        <taxon>Pseudomonadati</taxon>
        <taxon>Bacteroidota</taxon>
        <taxon>Chitinophagia</taxon>
        <taxon>Chitinophagales</taxon>
        <taxon>Chitinophagaceae</taxon>
        <taxon>Ginsengibacter</taxon>
    </lineage>
</organism>
<dbReference type="AlphaFoldDB" id="A0A5J5INI8"/>
<evidence type="ECO:0008006" key="3">
    <source>
        <dbReference type="Google" id="ProtNLM"/>
    </source>
</evidence>
<evidence type="ECO:0000313" key="2">
    <source>
        <dbReference type="Proteomes" id="UP000326903"/>
    </source>
</evidence>
<evidence type="ECO:0000313" key="1">
    <source>
        <dbReference type="EMBL" id="KAA9041557.1"/>
    </source>
</evidence>
<sequence>MQKLFRAIYIIPLFFLCSCHTKDNKQVEAVINNNDEPQFFFPVTEFLLGQLREIDSLPVTPLKIITDNDIRDSIWLKRSDVRRFAKPFLSPVIDSNTMQSYFVEKSFLDQTINAVTLSYDPVKKLPDSIQLNHWDVYIDPQKNTVQRVYMVKEENINGTTITTHLTWKAGKSCSITTIKQQPKMAPEVRSEIVKWDLDD</sequence>
<gene>
    <name evidence="1" type="ORF">FW778_05915</name>
</gene>
<reference evidence="1 2" key="1">
    <citation type="submission" date="2019-09" db="EMBL/GenBank/DDBJ databases">
        <title>Draft genome sequence of Ginsengibacter sp. BR5-29.</title>
        <authorList>
            <person name="Im W.-T."/>
        </authorList>
    </citation>
    <scope>NUCLEOTIDE SEQUENCE [LARGE SCALE GENOMIC DNA]</scope>
    <source>
        <strain evidence="1 2">BR5-29</strain>
    </source>
</reference>